<reference evidence="8 9" key="1">
    <citation type="submission" date="2017-09" db="EMBL/GenBank/DDBJ databases">
        <title>Genomic, metabolic, and phenotypic characteristics of bacterial isolates from the natural microbiome of the model nematode Caenorhabditis elegans.</title>
        <authorList>
            <person name="Zimmermann J."/>
            <person name="Obeng N."/>
            <person name="Yang W."/>
            <person name="Obeng O."/>
            <person name="Kissoyan K."/>
            <person name="Pees B."/>
            <person name="Dirksen P."/>
            <person name="Hoppner M."/>
            <person name="Franke A."/>
            <person name="Rosenstiel P."/>
            <person name="Leippe M."/>
            <person name="Dierking K."/>
            <person name="Kaleta C."/>
            <person name="Schulenburg H."/>
        </authorList>
    </citation>
    <scope>NUCLEOTIDE SEQUENCE [LARGE SCALE GENOMIC DNA]</scope>
    <source>
        <strain evidence="8 9">MYb73</strain>
    </source>
</reference>
<dbReference type="CDD" id="cd00568">
    <property type="entry name" value="TPP_enzymes"/>
    <property type="match status" value="1"/>
</dbReference>
<keyword evidence="9" id="KW-1185">Reference proteome</keyword>
<dbReference type="Pfam" id="PF02776">
    <property type="entry name" value="TPP_enzyme_N"/>
    <property type="match status" value="1"/>
</dbReference>
<dbReference type="GO" id="GO:0030976">
    <property type="term" value="F:thiamine pyrophosphate binding"/>
    <property type="evidence" value="ECO:0007669"/>
    <property type="project" value="InterPro"/>
</dbReference>
<evidence type="ECO:0000259" key="7">
    <source>
        <dbReference type="Pfam" id="PF02776"/>
    </source>
</evidence>
<dbReference type="SUPFAM" id="SSF52467">
    <property type="entry name" value="DHS-like NAD/FAD-binding domain"/>
    <property type="match status" value="1"/>
</dbReference>
<evidence type="ECO:0000256" key="4">
    <source>
        <dbReference type="RuleBase" id="RU362132"/>
    </source>
</evidence>
<dbReference type="Gene3D" id="3.40.50.970">
    <property type="match status" value="2"/>
</dbReference>
<dbReference type="InterPro" id="IPR045229">
    <property type="entry name" value="TPP_enz"/>
</dbReference>
<dbReference type="InterPro" id="IPR000399">
    <property type="entry name" value="TPP-bd_CS"/>
</dbReference>
<dbReference type="InterPro" id="IPR011766">
    <property type="entry name" value="TPP_enzyme_TPP-bd"/>
</dbReference>
<dbReference type="AlphaFoldDB" id="A0A2S0I7C7"/>
<evidence type="ECO:0000256" key="2">
    <source>
        <dbReference type="ARBA" id="ARBA00007812"/>
    </source>
</evidence>
<dbReference type="Pfam" id="PF02775">
    <property type="entry name" value="TPP_enzyme_C"/>
    <property type="match status" value="1"/>
</dbReference>
<dbReference type="RefSeq" id="WP_105238694.1">
    <property type="nucleotide sequence ID" value="NZ_CP023270.1"/>
</dbReference>
<keyword evidence="3 4" id="KW-0786">Thiamine pyrophosphate</keyword>
<evidence type="ECO:0000313" key="9">
    <source>
        <dbReference type="Proteomes" id="UP000239477"/>
    </source>
</evidence>
<protein>
    <submittedName>
        <fullName evidence="8">Acetolactate synthase</fullName>
    </submittedName>
</protein>
<sequence length="574" mass="60917">MSEKLEITGGEAIARMFAAHEVGLMFGMGGFQLLPFYDAARRLKLNHNLINDERCAVFAADAYTKVSGRPGVCDATLGPGATNLVTGLAEAYNAGTALVALVGDSHRMHSWKNMTQEARQLEVLRPVVKDVLRVEMVERIPELVRRAFAVATSGRPGPVVLDVPEDIAHAVHAFDADDFYSSPNYRRSPALRCRPSAEDVAQAASMLAGAARPLMLCGGGVHISDAAETVQAFARKFGIPVAHTMSGKGAIACSDPLNAGLFGRYSRIANDLIAKSDCLFVVGCKLGEVATRRYDLLAAGAPIIHLDIVAEEFDRTTTPALRLWGDVRATLEDLDARLAALGEPARQSYVDEVGQAMHTWRESVNAKLTSADRPVGMARLMHEINASLPEDGILVADGGFAAHWGGLLFDTKRAGRGFVPDRGFASIGYGIPGAIGAAAAAPGRQVVSLTGDGGCNMSLGELETAVRMKLAFTLVVVNNAASGYIKALQHLMYGAGSYQSSDLVDTNYANVARALGCNGIRVEDPAELPAALAEAYACKDRPTILDVVVTRDPAHMLPGVDSRAAKIKPGDRIA</sequence>
<evidence type="ECO:0000259" key="6">
    <source>
        <dbReference type="Pfam" id="PF02775"/>
    </source>
</evidence>
<dbReference type="PANTHER" id="PTHR18968:SF13">
    <property type="entry name" value="ACETOLACTATE SYNTHASE CATALYTIC SUBUNIT, MITOCHONDRIAL"/>
    <property type="match status" value="1"/>
</dbReference>
<dbReference type="InterPro" id="IPR012000">
    <property type="entry name" value="Thiamin_PyroP_enz_cen_dom"/>
</dbReference>
<dbReference type="Pfam" id="PF00205">
    <property type="entry name" value="TPP_enzyme_M"/>
    <property type="match status" value="1"/>
</dbReference>
<dbReference type="InterPro" id="IPR012001">
    <property type="entry name" value="Thiamin_PyroP_enz_TPP-bd_dom"/>
</dbReference>
<dbReference type="GO" id="GO:0009097">
    <property type="term" value="P:isoleucine biosynthetic process"/>
    <property type="evidence" value="ECO:0007669"/>
    <property type="project" value="TreeGrafter"/>
</dbReference>
<dbReference type="SUPFAM" id="SSF52518">
    <property type="entry name" value="Thiamin diphosphate-binding fold (THDP-binding)"/>
    <property type="match status" value="2"/>
</dbReference>
<comment type="similarity">
    <text evidence="2 4">Belongs to the TPP enzyme family.</text>
</comment>
<feature type="domain" description="Thiamine pyrophosphate enzyme N-terminal TPP-binding" evidence="7">
    <location>
        <begin position="8"/>
        <end position="121"/>
    </location>
</feature>
<gene>
    <name evidence="8" type="ORF">CLM73_12405</name>
</gene>
<evidence type="ECO:0000313" key="8">
    <source>
        <dbReference type="EMBL" id="AVJ27854.1"/>
    </source>
</evidence>
<dbReference type="GO" id="GO:0005948">
    <property type="term" value="C:acetolactate synthase complex"/>
    <property type="evidence" value="ECO:0007669"/>
    <property type="project" value="TreeGrafter"/>
</dbReference>
<dbReference type="Proteomes" id="UP000239477">
    <property type="component" value="Chromosome"/>
</dbReference>
<dbReference type="GO" id="GO:0000287">
    <property type="term" value="F:magnesium ion binding"/>
    <property type="evidence" value="ECO:0007669"/>
    <property type="project" value="InterPro"/>
</dbReference>
<feature type="domain" description="Thiamine pyrophosphate enzyme central" evidence="5">
    <location>
        <begin position="200"/>
        <end position="334"/>
    </location>
</feature>
<accession>A0A2S0I7C7</accession>
<dbReference type="Gene3D" id="3.40.50.1220">
    <property type="entry name" value="TPP-binding domain"/>
    <property type="match status" value="1"/>
</dbReference>
<dbReference type="OrthoDB" id="2254214at2"/>
<evidence type="ECO:0000259" key="5">
    <source>
        <dbReference type="Pfam" id="PF00205"/>
    </source>
</evidence>
<dbReference type="CDD" id="cd07035">
    <property type="entry name" value="TPP_PYR_POX_like"/>
    <property type="match status" value="1"/>
</dbReference>
<organism evidence="8 9">
    <name type="scientific">Achromobacter spanius</name>
    <dbReference type="NCBI Taxonomy" id="217203"/>
    <lineage>
        <taxon>Bacteria</taxon>
        <taxon>Pseudomonadati</taxon>
        <taxon>Pseudomonadota</taxon>
        <taxon>Betaproteobacteria</taxon>
        <taxon>Burkholderiales</taxon>
        <taxon>Alcaligenaceae</taxon>
        <taxon>Achromobacter</taxon>
    </lineage>
</organism>
<proteinExistence type="inferred from homology"/>
<dbReference type="GO" id="GO:0003984">
    <property type="term" value="F:acetolactate synthase activity"/>
    <property type="evidence" value="ECO:0007669"/>
    <property type="project" value="TreeGrafter"/>
</dbReference>
<evidence type="ECO:0000256" key="1">
    <source>
        <dbReference type="ARBA" id="ARBA00001964"/>
    </source>
</evidence>
<feature type="domain" description="Thiamine pyrophosphate enzyme TPP-binding" evidence="6">
    <location>
        <begin position="398"/>
        <end position="547"/>
    </location>
</feature>
<dbReference type="PANTHER" id="PTHR18968">
    <property type="entry name" value="THIAMINE PYROPHOSPHATE ENZYMES"/>
    <property type="match status" value="1"/>
</dbReference>
<dbReference type="GO" id="GO:0009099">
    <property type="term" value="P:L-valine biosynthetic process"/>
    <property type="evidence" value="ECO:0007669"/>
    <property type="project" value="TreeGrafter"/>
</dbReference>
<comment type="cofactor">
    <cofactor evidence="1">
        <name>thiamine diphosphate</name>
        <dbReference type="ChEBI" id="CHEBI:58937"/>
    </cofactor>
</comment>
<evidence type="ECO:0000256" key="3">
    <source>
        <dbReference type="ARBA" id="ARBA00023052"/>
    </source>
</evidence>
<dbReference type="GO" id="GO:0050660">
    <property type="term" value="F:flavin adenine dinucleotide binding"/>
    <property type="evidence" value="ECO:0007669"/>
    <property type="project" value="TreeGrafter"/>
</dbReference>
<dbReference type="InterPro" id="IPR029061">
    <property type="entry name" value="THDP-binding"/>
</dbReference>
<dbReference type="PROSITE" id="PS00187">
    <property type="entry name" value="TPP_ENZYMES"/>
    <property type="match status" value="1"/>
</dbReference>
<dbReference type="EMBL" id="CP023270">
    <property type="protein sequence ID" value="AVJ27854.1"/>
    <property type="molecule type" value="Genomic_DNA"/>
</dbReference>
<name>A0A2S0I7C7_9BURK</name>
<dbReference type="InterPro" id="IPR029035">
    <property type="entry name" value="DHS-like_NAD/FAD-binding_dom"/>
</dbReference>